<keyword evidence="3" id="KW-1185">Reference proteome</keyword>
<evidence type="ECO:0000313" key="3">
    <source>
        <dbReference type="Proteomes" id="UP001153050"/>
    </source>
</evidence>
<organism evidence="2 3">
    <name type="scientific">Mesorhizobium escarrei</name>
    <dbReference type="NCBI Taxonomy" id="666018"/>
    <lineage>
        <taxon>Bacteria</taxon>
        <taxon>Pseudomonadati</taxon>
        <taxon>Pseudomonadota</taxon>
        <taxon>Alphaproteobacteria</taxon>
        <taxon>Hyphomicrobiales</taxon>
        <taxon>Phyllobacteriaceae</taxon>
        <taxon>Mesorhizobium</taxon>
    </lineage>
</organism>
<dbReference type="InterPro" id="IPR016162">
    <property type="entry name" value="Ald_DH_N"/>
</dbReference>
<gene>
    <name evidence="2" type="ORF">MES5069_650040</name>
</gene>
<name>A0ABM9EFG2_9HYPH</name>
<evidence type="ECO:0000256" key="1">
    <source>
        <dbReference type="ARBA" id="ARBA00023002"/>
    </source>
</evidence>
<comment type="caution">
    <text evidence="2">The sequence shown here is derived from an EMBL/GenBank/DDBJ whole genome shotgun (WGS) entry which is preliminary data.</text>
</comment>
<evidence type="ECO:0008006" key="4">
    <source>
        <dbReference type="Google" id="ProtNLM"/>
    </source>
</evidence>
<protein>
    <recommendedName>
        <fullName evidence="4">Aldehyde dehydrogenase domain-containing protein</fullName>
    </recommendedName>
</protein>
<dbReference type="SUPFAM" id="SSF53720">
    <property type="entry name" value="ALDH-like"/>
    <property type="match status" value="1"/>
</dbReference>
<proteinExistence type="predicted"/>
<dbReference type="Gene3D" id="3.40.605.10">
    <property type="entry name" value="Aldehyde Dehydrogenase, Chain A, domain 1"/>
    <property type="match status" value="1"/>
</dbReference>
<dbReference type="Proteomes" id="UP001153050">
    <property type="component" value="Unassembled WGS sequence"/>
</dbReference>
<accession>A0ABM9EFG2</accession>
<evidence type="ECO:0000313" key="2">
    <source>
        <dbReference type="EMBL" id="CAH2408083.1"/>
    </source>
</evidence>
<reference evidence="2 3" key="1">
    <citation type="submission" date="2022-03" db="EMBL/GenBank/DDBJ databases">
        <authorList>
            <person name="Brunel B."/>
        </authorList>
    </citation>
    <scope>NUCLEOTIDE SEQUENCE [LARGE SCALE GENOMIC DNA]</scope>
    <source>
        <strain evidence="2">STM5069sample</strain>
    </source>
</reference>
<keyword evidence="1" id="KW-0560">Oxidoreductase</keyword>
<dbReference type="InterPro" id="IPR016161">
    <property type="entry name" value="Ald_DH/histidinol_DH"/>
</dbReference>
<dbReference type="EMBL" id="CAKXZT010000163">
    <property type="protein sequence ID" value="CAH2408083.1"/>
    <property type="molecule type" value="Genomic_DNA"/>
</dbReference>
<sequence>MELVRRETRGFRNDFQDRSHFMRQANLINGEWVQADSGQTVDVNNLATGLKIGTVSKSGKVEARRAIEAADAAFQAAPSGSWRG</sequence>